<dbReference type="Pfam" id="PF04265">
    <property type="entry name" value="TPK_B1_binding"/>
    <property type="match status" value="1"/>
</dbReference>
<dbReference type="GO" id="GO:0009229">
    <property type="term" value="P:thiamine diphosphate biosynthetic process"/>
    <property type="evidence" value="ECO:0007669"/>
    <property type="project" value="InterPro"/>
</dbReference>
<dbReference type="PANTHER" id="PTHR41299">
    <property type="entry name" value="THIAMINE PYROPHOSPHOKINASE"/>
    <property type="match status" value="1"/>
</dbReference>
<dbReference type="InterPro" id="IPR036371">
    <property type="entry name" value="TPK_B1-bd_sf"/>
</dbReference>
<evidence type="ECO:0000313" key="7">
    <source>
        <dbReference type="EMBL" id="PCK21620.1"/>
    </source>
</evidence>
<dbReference type="PANTHER" id="PTHR41299:SF1">
    <property type="entry name" value="THIAMINE PYROPHOSPHOKINASE"/>
    <property type="match status" value="1"/>
</dbReference>
<evidence type="ECO:0000256" key="4">
    <source>
        <dbReference type="ARBA" id="ARBA00022840"/>
    </source>
</evidence>
<dbReference type="EC" id="2.7.6.2" evidence="5"/>
<dbReference type="GO" id="GO:0004788">
    <property type="term" value="F:thiamine diphosphokinase activity"/>
    <property type="evidence" value="ECO:0007669"/>
    <property type="project" value="UniProtKB-UniRule"/>
</dbReference>
<dbReference type="GO" id="GO:0005524">
    <property type="term" value="F:ATP binding"/>
    <property type="evidence" value="ECO:0007669"/>
    <property type="project" value="UniProtKB-KW"/>
</dbReference>
<evidence type="ECO:0000256" key="3">
    <source>
        <dbReference type="ARBA" id="ARBA00022777"/>
    </source>
</evidence>
<dbReference type="GO" id="GO:0016301">
    <property type="term" value="F:kinase activity"/>
    <property type="evidence" value="ECO:0007669"/>
    <property type="project" value="UniProtKB-KW"/>
</dbReference>
<keyword evidence="1" id="KW-0808">Transferase</keyword>
<keyword evidence="3 7" id="KW-0418">Kinase</keyword>
<feature type="domain" description="Thiamin pyrophosphokinase thiamin-binding" evidence="6">
    <location>
        <begin position="142"/>
        <end position="208"/>
    </location>
</feature>
<dbReference type="GO" id="GO:0006772">
    <property type="term" value="P:thiamine metabolic process"/>
    <property type="evidence" value="ECO:0007669"/>
    <property type="project" value="UniProtKB-UniRule"/>
</dbReference>
<dbReference type="Gene3D" id="3.40.50.10240">
    <property type="entry name" value="Thiamin pyrophosphokinase, catalytic domain"/>
    <property type="match status" value="1"/>
</dbReference>
<dbReference type="EMBL" id="NKHG01000051">
    <property type="protein sequence ID" value="PCK21620.1"/>
    <property type="molecule type" value="Genomic_DNA"/>
</dbReference>
<dbReference type="SUPFAM" id="SSF63862">
    <property type="entry name" value="Thiamin pyrophosphokinase, substrate-binding domain"/>
    <property type="match status" value="1"/>
</dbReference>
<dbReference type="InterPro" id="IPR007373">
    <property type="entry name" value="Thiamin_PyroPKinase_B1-bd"/>
</dbReference>
<dbReference type="InterPro" id="IPR006282">
    <property type="entry name" value="Thi_PPkinase"/>
</dbReference>
<dbReference type="Proteomes" id="UP000228754">
    <property type="component" value="Unassembled WGS sequence"/>
</dbReference>
<dbReference type="InterPro" id="IPR053149">
    <property type="entry name" value="TPK"/>
</dbReference>
<organism evidence="7 8">
    <name type="scientific">Bacillus pumilus</name>
    <name type="common">Bacillus mesentericus</name>
    <dbReference type="NCBI Taxonomy" id="1408"/>
    <lineage>
        <taxon>Bacteria</taxon>
        <taxon>Bacillati</taxon>
        <taxon>Bacillota</taxon>
        <taxon>Bacilli</taxon>
        <taxon>Bacillales</taxon>
        <taxon>Bacillaceae</taxon>
        <taxon>Bacillus</taxon>
    </lineage>
</organism>
<evidence type="ECO:0000313" key="8">
    <source>
        <dbReference type="Proteomes" id="UP000228754"/>
    </source>
</evidence>
<name>A0A2A5IWD6_BACPU</name>
<evidence type="ECO:0000256" key="1">
    <source>
        <dbReference type="ARBA" id="ARBA00022679"/>
    </source>
</evidence>
<dbReference type="InterPro" id="IPR036759">
    <property type="entry name" value="TPK_catalytic_sf"/>
</dbReference>
<gene>
    <name evidence="7" type="ORF">CEY02_07465</name>
</gene>
<keyword evidence="2" id="KW-0547">Nucleotide-binding</keyword>
<dbReference type="AlphaFoldDB" id="A0A2A5IWD6"/>
<dbReference type="CDD" id="cd07995">
    <property type="entry name" value="TPK"/>
    <property type="match status" value="1"/>
</dbReference>
<sequence>MHIRIVAGGPFKYIPPLEHEASKDDILWIGVDRGTLFLLEQGIVPVRAFGDFDSVTEEELRELKKTLPALNVFQAEKDETDLELALHWALEQDPTYIQIYGITGGRADHFLGNIHLLYKGIQHNQNITLVDKQNIIQMFGPGTYEIKQDSDKKYVSFLPFGTPVEKLTLKGFKYPLKNCHIEPGSTLCISNELIHSNGTFSFHEGILIMVRSKD</sequence>
<evidence type="ECO:0000259" key="6">
    <source>
        <dbReference type="SMART" id="SM00983"/>
    </source>
</evidence>
<proteinExistence type="predicted"/>
<dbReference type="SMART" id="SM00983">
    <property type="entry name" value="TPK_B1_binding"/>
    <property type="match status" value="1"/>
</dbReference>
<accession>A0A2A5IWD6</accession>
<protein>
    <recommendedName>
        <fullName evidence="5">Thiamine diphosphokinase</fullName>
        <ecNumber evidence="5">2.7.6.2</ecNumber>
    </recommendedName>
</protein>
<keyword evidence="4" id="KW-0067">ATP-binding</keyword>
<reference evidence="7 8" key="1">
    <citation type="submission" date="2017-06" db="EMBL/GenBank/DDBJ databases">
        <title>Draft Genome Sequence of Bacillus sp Strain 36R Isolated from saline sediment at Atanasia, Sonora, Mexico.</title>
        <authorList>
            <person name="Sanchez Diaz R."/>
            <person name="Quiroz Macias M.E."/>
            <person name="Ibarra Gamez J.C."/>
            <person name="Enciso Ibarra J."/>
            <person name="Gomez Gil B."/>
            <person name="Galaviz Silva L."/>
        </authorList>
    </citation>
    <scope>NUCLEOTIDE SEQUENCE [LARGE SCALE GENOMIC DNA]</scope>
    <source>
        <strain evidence="7 8">36R_ATNSAL</strain>
    </source>
</reference>
<dbReference type="GO" id="GO:0030975">
    <property type="term" value="F:thiamine binding"/>
    <property type="evidence" value="ECO:0007669"/>
    <property type="project" value="InterPro"/>
</dbReference>
<evidence type="ECO:0000256" key="2">
    <source>
        <dbReference type="ARBA" id="ARBA00022741"/>
    </source>
</evidence>
<evidence type="ECO:0000256" key="5">
    <source>
        <dbReference type="NCBIfam" id="TIGR01378"/>
    </source>
</evidence>
<dbReference type="InterPro" id="IPR007371">
    <property type="entry name" value="TPK_catalytic"/>
</dbReference>
<comment type="caution">
    <text evidence="7">The sequence shown here is derived from an EMBL/GenBank/DDBJ whole genome shotgun (WGS) entry which is preliminary data.</text>
</comment>
<dbReference type="OrthoDB" id="9804377at2"/>
<dbReference type="Pfam" id="PF04263">
    <property type="entry name" value="TPK_catalytic"/>
    <property type="match status" value="1"/>
</dbReference>
<dbReference type="NCBIfam" id="TIGR01378">
    <property type="entry name" value="thi_PPkinase"/>
    <property type="match status" value="1"/>
</dbReference>
<dbReference type="SUPFAM" id="SSF63999">
    <property type="entry name" value="Thiamin pyrophosphokinase, catalytic domain"/>
    <property type="match status" value="1"/>
</dbReference>